<feature type="region of interest" description="Disordered" evidence="1">
    <location>
        <begin position="51"/>
        <end position="74"/>
    </location>
</feature>
<feature type="compositionally biased region" description="Basic and acidic residues" evidence="1">
    <location>
        <begin position="53"/>
        <end position="67"/>
    </location>
</feature>
<dbReference type="EMBL" id="JACHVS010000001">
    <property type="protein sequence ID" value="MBB2993964.1"/>
    <property type="molecule type" value="Genomic_DNA"/>
</dbReference>
<accession>A0A839QGW3</accession>
<gene>
    <name evidence="2" type="ORF">E9229_000155</name>
</gene>
<dbReference type="Proteomes" id="UP000523000">
    <property type="component" value="Unassembled WGS sequence"/>
</dbReference>
<comment type="caution">
    <text evidence="2">The sequence shown here is derived from an EMBL/GenBank/DDBJ whole genome shotgun (WGS) entry which is preliminary data.</text>
</comment>
<protein>
    <submittedName>
        <fullName evidence="2">Uncharacterized protein</fullName>
    </submittedName>
</protein>
<keyword evidence="3" id="KW-1185">Reference proteome</keyword>
<proteinExistence type="predicted"/>
<organism evidence="2 3">
    <name type="scientific">Paeniglutamicibacter cryotolerans</name>
    <dbReference type="NCBI Taxonomy" id="670079"/>
    <lineage>
        <taxon>Bacteria</taxon>
        <taxon>Bacillati</taxon>
        <taxon>Actinomycetota</taxon>
        <taxon>Actinomycetes</taxon>
        <taxon>Micrococcales</taxon>
        <taxon>Micrococcaceae</taxon>
        <taxon>Paeniglutamicibacter</taxon>
    </lineage>
</organism>
<evidence type="ECO:0000256" key="1">
    <source>
        <dbReference type="SAM" id="MobiDB-lite"/>
    </source>
</evidence>
<evidence type="ECO:0000313" key="3">
    <source>
        <dbReference type="Proteomes" id="UP000523000"/>
    </source>
</evidence>
<dbReference type="AlphaFoldDB" id="A0A839QGW3"/>
<sequence>METSIWRLAAIPATLDKLFDSFSVLSVCRSVLRYRDSGLFNRDRVSPGIMPGARERYGRSGKAKDDTPSNFYGS</sequence>
<evidence type="ECO:0000313" key="2">
    <source>
        <dbReference type="EMBL" id="MBB2993964.1"/>
    </source>
</evidence>
<reference evidence="2 3" key="1">
    <citation type="submission" date="2020-08" db="EMBL/GenBank/DDBJ databases">
        <title>Sequencing the genomes of 1000 actinobacteria strains.</title>
        <authorList>
            <person name="Klenk H.-P."/>
        </authorList>
    </citation>
    <scope>NUCLEOTIDE SEQUENCE [LARGE SCALE GENOMIC DNA]</scope>
    <source>
        <strain evidence="2 3">DSM 22826</strain>
    </source>
</reference>
<name>A0A839QGW3_9MICC</name>